<dbReference type="Gene3D" id="2.60.40.1120">
    <property type="entry name" value="Carboxypeptidase-like, regulatory domain"/>
    <property type="match status" value="1"/>
</dbReference>
<dbReference type="Ensembl" id="ENSCLMT00005023999.1">
    <property type="protein sequence ID" value="ENSCLMP00005022913.1"/>
    <property type="gene ID" value="ENSCLMG00005011376.1"/>
</dbReference>
<dbReference type="SUPFAM" id="SSF49464">
    <property type="entry name" value="Carboxypeptidase regulatory domain-like"/>
    <property type="match status" value="1"/>
</dbReference>
<keyword evidence="9" id="KW-0325">Glycoprotein</keyword>
<dbReference type="PANTHER" id="PTHR11532">
    <property type="entry name" value="PROTEASE M14 CARBOXYPEPTIDASE"/>
    <property type="match status" value="1"/>
</dbReference>
<comment type="similarity">
    <text evidence="2 10">Belongs to the peptidase M14 family.</text>
</comment>
<evidence type="ECO:0000256" key="5">
    <source>
        <dbReference type="ARBA" id="ARBA00022723"/>
    </source>
</evidence>
<keyword evidence="3" id="KW-0121">Carboxypeptidase</keyword>
<dbReference type="GeneTree" id="ENSGT00940000158580"/>
<dbReference type="RefSeq" id="XP_034382489.1">
    <property type="nucleotide sequence ID" value="XM_034526598.1"/>
</dbReference>
<accession>A0A8C2Z6U4</accession>
<keyword evidence="5" id="KW-0479">Metal-binding</keyword>
<keyword evidence="14" id="KW-1185">Reference proteome</keyword>
<sequence length="479" mass="52500">MSSLLLFLLLFLTLGRASALEFRYHSNREIEEYLVQVSNSNPDVTYLYSIGQSVKGQQLWALALGLSPRRHTVGIPEFKYVANMHGNEVLGRVLLLQLIDDLLRGYRNNETWSLQLLNSTRIHILPTMNPDGFDAADTHCVFSRGRANNNGVDLNRNFPDAFAGLQQQQEEQREAEVRAVIGWLRTESFVLSANLHGGALVASYPYDNSKRGSELVGGASLTPDSDVFVHLAKVYSHSHASMHRGNVCSDSGPFPDGVTNGYRWYPLAGGMQDYNYVWSQCLELTLELSCCKFPPVDQLPALWTENRKSLLAFIQQVHLGVKGRVVNGSGLPVQNALVEVKGRKNMFPFRTDKHGEYYRLLLPGNYSFTVTYPGHEVLTETLNVPHGPDQYSAMKHDFLLRRIPTTTGHTSANLNSAGQTSANVNSAGQTSANLNSAGQTSANLNSAGNLNGGGATVRPAWAGLSVGLGLVAALRSRIG</sequence>
<dbReference type="Pfam" id="PF13620">
    <property type="entry name" value="CarboxypepD_reg"/>
    <property type="match status" value="1"/>
</dbReference>
<name>A0A8C2Z6U4_CYCLU</name>
<dbReference type="PROSITE" id="PS00133">
    <property type="entry name" value="CARBOXYPEPT_ZN_2"/>
    <property type="match status" value="1"/>
</dbReference>
<dbReference type="InterPro" id="IPR057246">
    <property type="entry name" value="CARBOXYPEPT_ZN_1"/>
</dbReference>
<evidence type="ECO:0000256" key="3">
    <source>
        <dbReference type="ARBA" id="ARBA00022645"/>
    </source>
</evidence>
<keyword evidence="8" id="KW-0482">Metalloprotease</keyword>
<dbReference type="FunFam" id="3.40.630.10:FF:000020">
    <property type="entry name" value="Carboxypeptidase D"/>
    <property type="match status" value="1"/>
</dbReference>
<dbReference type="RefSeq" id="XP_034382486.1">
    <property type="nucleotide sequence ID" value="XM_034526595.1"/>
</dbReference>
<evidence type="ECO:0000256" key="11">
    <source>
        <dbReference type="SAM" id="SignalP"/>
    </source>
</evidence>
<dbReference type="PROSITE" id="PS00132">
    <property type="entry name" value="CARBOXYPEPT_ZN_1"/>
    <property type="match status" value="1"/>
</dbReference>
<feature type="active site" description="Proton donor/acceptor" evidence="10">
    <location>
        <position position="287"/>
    </location>
</feature>
<dbReference type="GeneID" id="117726362"/>
<comment type="cofactor">
    <cofactor evidence="1">
        <name>Zn(2+)</name>
        <dbReference type="ChEBI" id="CHEBI:29105"/>
    </cofactor>
</comment>
<feature type="domain" description="Peptidase M14" evidence="12">
    <location>
        <begin position="23"/>
        <end position="317"/>
    </location>
</feature>
<keyword evidence="4" id="KW-0645">Protease</keyword>
<proteinExistence type="inferred from homology"/>
<dbReference type="GO" id="GO:0008270">
    <property type="term" value="F:zinc ion binding"/>
    <property type="evidence" value="ECO:0007669"/>
    <property type="project" value="InterPro"/>
</dbReference>
<evidence type="ECO:0000313" key="13">
    <source>
        <dbReference type="Ensembl" id="ENSCLMP00005022913.1"/>
    </source>
</evidence>
<evidence type="ECO:0000256" key="9">
    <source>
        <dbReference type="ARBA" id="ARBA00023180"/>
    </source>
</evidence>
<dbReference type="GO" id="GO:0016485">
    <property type="term" value="P:protein processing"/>
    <property type="evidence" value="ECO:0007669"/>
    <property type="project" value="TreeGrafter"/>
</dbReference>
<dbReference type="OrthoDB" id="10249045at2759"/>
<dbReference type="PROSITE" id="PS52035">
    <property type="entry name" value="PEPTIDASE_M14"/>
    <property type="match status" value="1"/>
</dbReference>
<evidence type="ECO:0000256" key="4">
    <source>
        <dbReference type="ARBA" id="ARBA00022670"/>
    </source>
</evidence>
<evidence type="ECO:0000313" key="14">
    <source>
        <dbReference type="Proteomes" id="UP000694565"/>
    </source>
</evidence>
<dbReference type="GO" id="GO:0006518">
    <property type="term" value="P:peptide metabolic process"/>
    <property type="evidence" value="ECO:0007669"/>
    <property type="project" value="TreeGrafter"/>
</dbReference>
<reference evidence="13" key="2">
    <citation type="submission" date="2025-09" db="UniProtKB">
        <authorList>
            <consortium name="Ensembl"/>
        </authorList>
    </citation>
    <scope>IDENTIFICATION</scope>
</reference>
<evidence type="ECO:0000256" key="2">
    <source>
        <dbReference type="ARBA" id="ARBA00005988"/>
    </source>
</evidence>
<dbReference type="KEGG" id="clum:117726362"/>
<dbReference type="AlphaFoldDB" id="A0A8C2Z6U4"/>
<dbReference type="InterPro" id="IPR000834">
    <property type="entry name" value="Peptidase_M14"/>
</dbReference>
<keyword evidence="7" id="KW-0862">Zinc</keyword>
<reference evidence="13" key="1">
    <citation type="submission" date="2025-08" db="UniProtKB">
        <authorList>
            <consortium name="Ensembl"/>
        </authorList>
    </citation>
    <scope>IDENTIFICATION</scope>
</reference>
<dbReference type="FunFam" id="2.60.40.1120:FF:000019">
    <property type="entry name" value="Carboxypeptidase D"/>
    <property type="match status" value="1"/>
</dbReference>
<gene>
    <name evidence="13" type="primary">cpm</name>
</gene>
<dbReference type="SUPFAM" id="SSF53187">
    <property type="entry name" value="Zn-dependent exopeptidases"/>
    <property type="match status" value="1"/>
</dbReference>
<feature type="chain" id="PRO_5034843526" evidence="11">
    <location>
        <begin position="20"/>
        <end position="479"/>
    </location>
</feature>
<dbReference type="InterPro" id="IPR050753">
    <property type="entry name" value="Peptidase_M14_domain"/>
</dbReference>
<dbReference type="PRINTS" id="PR00765">
    <property type="entry name" value="CRBOXYPTASEA"/>
</dbReference>
<organism evidence="13 14">
    <name type="scientific">Cyclopterus lumpus</name>
    <name type="common">Lumpsucker</name>
    <dbReference type="NCBI Taxonomy" id="8103"/>
    <lineage>
        <taxon>Eukaryota</taxon>
        <taxon>Metazoa</taxon>
        <taxon>Chordata</taxon>
        <taxon>Craniata</taxon>
        <taxon>Vertebrata</taxon>
        <taxon>Euteleostomi</taxon>
        <taxon>Actinopterygii</taxon>
        <taxon>Neopterygii</taxon>
        <taxon>Teleostei</taxon>
        <taxon>Neoteleostei</taxon>
        <taxon>Acanthomorphata</taxon>
        <taxon>Eupercaria</taxon>
        <taxon>Perciformes</taxon>
        <taxon>Cottioidei</taxon>
        <taxon>Cottales</taxon>
        <taxon>Cyclopteridae</taxon>
        <taxon>Cyclopterus</taxon>
    </lineage>
</organism>
<dbReference type="Pfam" id="PF00246">
    <property type="entry name" value="Peptidase_M14"/>
    <property type="match status" value="1"/>
</dbReference>
<dbReference type="InterPro" id="IPR008969">
    <property type="entry name" value="CarboxyPept-like_regulatory"/>
</dbReference>
<evidence type="ECO:0000256" key="10">
    <source>
        <dbReference type="PROSITE-ProRule" id="PRU01379"/>
    </source>
</evidence>
<dbReference type="RefSeq" id="XP_034382487.1">
    <property type="nucleotide sequence ID" value="XM_034526596.1"/>
</dbReference>
<feature type="signal peptide" evidence="11">
    <location>
        <begin position="1"/>
        <end position="19"/>
    </location>
</feature>
<dbReference type="CDD" id="cd11308">
    <property type="entry name" value="Peptidase_M14NE-CP-C_like"/>
    <property type="match status" value="1"/>
</dbReference>
<evidence type="ECO:0000256" key="6">
    <source>
        <dbReference type="ARBA" id="ARBA00022801"/>
    </source>
</evidence>
<evidence type="ECO:0000256" key="8">
    <source>
        <dbReference type="ARBA" id="ARBA00023049"/>
    </source>
</evidence>
<dbReference type="PANTHER" id="PTHR11532:SF84">
    <property type="entry name" value="CARBOXYPEPTIDASE M"/>
    <property type="match status" value="1"/>
</dbReference>
<dbReference type="InterPro" id="IPR057247">
    <property type="entry name" value="CARBOXYPEPT_ZN_2"/>
</dbReference>
<dbReference type="CTD" id="1368"/>
<evidence type="ECO:0000256" key="1">
    <source>
        <dbReference type="ARBA" id="ARBA00001947"/>
    </source>
</evidence>
<evidence type="ECO:0000256" key="7">
    <source>
        <dbReference type="ARBA" id="ARBA00022833"/>
    </source>
</evidence>
<dbReference type="Gene3D" id="3.40.630.10">
    <property type="entry name" value="Zn peptidases"/>
    <property type="match status" value="1"/>
</dbReference>
<dbReference type="SMART" id="SM00631">
    <property type="entry name" value="Zn_pept"/>
    <property type="match status" value="1"/>
</dbReference>
<keyword evidence="6" id="KW-0378">Hydrolase</keyword>
<dbReference type="GO" id="GO:0005615">
    <property type="term" value="C:extracellular space"/>
    <property type="evidence" value="ECO:0007669"/>
    <property type="project" value="TreeGrafter"/>
</dbReference>
<protein>
    <submittedName>
        <fullName evidence="13">Carboxypeptidase M</fullName>
    </submittedName>
</protein>
<dbReference type="Proteomes" id="UP000694565">
    <property type="component" value="Unplaced"/>
</dbReference>
<dbReference type="GO" id="GO:0004181">
    <property type="term" value="F:metallocarboxypeptidase activity"/>
    <property type="evidence" value="ECO:0007669"/>
    <property type="project" value="InterPro"/>
</dbReference>
<evidence type="ECO:0000259" key="12">
    <source>
        <dbReference type="PROSITE" id="PS52035"/>
    </source>
</evidence>
<keyword evidence="11" id="KW-0732">Signal</keyword>